<accession>A0A1L2K2H2</accession>
<dbReference type="PROSITE" id="PS51257">
    <property type="entry name" value="PROKAR_LIPOPROTEIN"/>
    <property type="match status" value="1"/>
</dbReference>
<name>A0A1L2K2H2_9CAUD</name>
<gene>
    <name evidence="1" type="ORF">PSGCA5_20</name>
</gene>
<sequence>MTIKKVLIASTLLSLCGCGLADEPKKLNPDQLCDAVCRLTLEEQKELQTKVNQRYEEHLTKGAKLSSD</sequence>
<proteinExistence type="predicted"/>
<dbReference type="SMR" id="A0A1L2K2H2"/>
<dbReference type="EMBL" id="KX879601">
    <property type="protein sequence ID" value="APC46001.1"/>
    <property type="molecule type" value="Genomic_DNA"/>
</dbReference>
<reference evidence="1" key="1">
    <citation type="submission" date="2016-09" db="EMBL/GenBank/DDBJ databases">
        <title>Two 'Candidatus Liberibacter asiaticus' recently found in California harbor different prophages.</title>
        <authorList>
            <person name="Zheng Z."/>
            <person name="Wu F."/>
            <person name="Deng X."/>
            <person name="Chen J."/>
        </authorList>
    </citation>
    <scope>NUCLEOTIDE SEQUENCE</scope>
</reference>
<organism evidence="1">
    <name type="scientific">Liberibacter phage SGCA5-1</name>
    <dbReference type="NCBI Taxonomy" id="1903184"/>
    <lineage>
        <taxon>Viruses</taxon>
        <taxon>Duplodnaviria</taxon>
        <taxon>Heunggongvirae</taxon>
        <taxon>Uroviricota</taxon>
        <taxon>Caudoviricetes</taxon>
    </lineage>
</organism>
<protein>
    <recommendedName>
        <fullName evidence="2">Lipoprotein</fullName>
    </recommendedName>
</protein>
<evidence type="ECO:0000313" key="1">
    <source>
        <dbReference type="EMBL" id="APC46001.1"/>
    </source>
</evidence>
<evidence type="ECO:0008006" key="2">
    <source>
        <dbReference type="Google" id="ProtNLM"/>
    </source>
</evidence>